<dbReference type="SUPFAM" id="SSF51695">
    <property type="entry name" value="PLC-like phosphodiesterases"/>
    <property type="match status" value="1"/>
</dbReference>
<proteinExistence type="predicted"/>
<protein>
    <submittedName>
        <fullName evidence="2">Glycerophosphoryl diester phosphodiesterase</fullName>
    </submittedName>
</protein>
<reference evidence="3" key="1">
    <citation type="journal article" date="2019" name="Int. J. Syst. Evol. Microbiol.">
        <title>The Global Catalogue of Microorganisms (GCM) 10K type strain sequencing project: providing services to taxonomists for standard genome sequencing and annotation.</title>
        <authorList>
            <consortium name="The Broad Institute Genomics Platform"/>
            <consortium name="The Broad Institute Genome Sequencing Center for Infectious Disease"/>
            <person name="Wu L."/>
            <person name="Ma J."/>
        </authorList>
    </citation>
    <scope>NUCLEOTIDE SEQUENCE [LARGE SCALE GENOMIC DNA]</scope>
    <source>
        <strain evidence="3">CGMCC 1.12923</strain>
    </source>
</reference>
<dbReference type="PANTHER" id="PTHR46211">
    <property type="entry name" value="GLYCEROPHOSPHORYL DIESTER PHOSPHODIESTERASE"/>
    <property type="match status" value="1"/>
</dbReference>
<name>A0ABQ1RN38_9ALTE</name>
<dbReference type="Pfam" id="PF03009">
    <property type="entry name" value="GDPD"/>
    <property type="match status" value="1"/>
</dbReference>
<keyword evidence="3" id="KW-1185">Reference proteome</keyword>
<evidence type="ECO:0000313" key="3">
    <source>
        <dbReference type="Proteomes" id="UP000614272"/>
    </source>
</evidence>
<dbReference type="PANTHER" id="PTHR46211:SF1">
    <property type="entry name" value="GLYCEROPHOSPHODIESTER PHOSPHODIESTERASE, CYTOPLASMIC"/>
    <property type="match status" value="1"/>
</dbReference>
<organism evidence="2 3">
    <name type="scientific">Lacimicrobium alkaliphilum</name>
    <dbReference type="NCBI Taxonomy" id="1526571"/>
    <lineage>
        <taxon>Bacteria</taxon>
        <taxon>Pseudomonadati</taxon>
        <taxon>Pseudomonadota</taxon>
        <taxon>Gammaproteobacteria</taxon>
        <taxon>Alteromonadales</taxon>
        <taxon>Alteromonadaceae</taxon>
        <taxon>Lacimicrobium</taxon>
    </lineage>
</organism>
<feature type="domain" description="GP-PDE" evidence="1">
    <location>
        <begin position="1"/>
        <end position="228"/>
    </location>
</feature>
<comment type="caution">
    <text evidence="2">The sequence shown here is derived from an EMBL/GenBank/DDBJ whole genome shotgun (WGS) entry which is preliminary data.</text>
</comment>
<sequence length="248" mass="27417">MLVLAHRGASAIAPENTLMAIEKAIDMGVDGIEIDVHGVDDEVIVIHDRWLHRTTNGKGRISDLSFAELRALDAGRGQQIPTLWEVISLVSGRCSLNIELKGINDVIPILTLIDKAVAERGFTLNQFLLSSFNHHLLFEIKQIRPELQVGALTASCPLDYAAFALALQAYSVHIELNFVNPPFVADAKEKGLQVYVYTVDELPDMEMLASWGVDGIFTNVPDRALNFRDNPRLTDVVAPVLINEDTQH</sequence>
<evidence type="ECO:0000259" key="1">
    <source>
        <dbReference type="PROSITE" id="PS51704"/>
    </source>
</evidence>
<dbReference type="Gene3D" id="3.20.20.190">
    <property type="entry name" value="Phosphatidylinositol (PI) phosphodiesterase"/>
    <property type="match status" value="1"/>
</dbReference>
<gene>
    <name evidence="2" type="ORF">GCM10011357_31110</name>
</gene>
<evidence type="ECO:0000313" key="2">
    <source>
        <dbReference type="EMBL" id="GGD73845.1"/>
    </source>
</evidence>
<accession>A0ABQ1RN38</accession>
<dbReference type="EMBL" id="BMGJ01000014">
    <property type="protein sequence ID" value="GGD73845.1"/>
    <property type="molecule type" value="Genomic_DNA"/>
</dbReference>
<dbReference type="Proteomes" id="UP000614272">
    <property type="component" value="Unassembled WGS sequence"/>
</dbReference>
<dbReference type="RefSeq" id="WP_099035675.1">
    <property type="nucleotide sequence ID" value="NZ_BMGJ01000014.1"/>
</dbReference>
<dbReference type="InterPro" id="IPR030395">
    <property type="entry name" value="GP_PDE_dom"/>
</dbReference>
<dbReference type="InterPro" id="IPR017946">
    <property type="entry name" value="PLC-like_Pdiesterase_TIM-brl"/>
</dbReference>
<dbReference type="PROSITE" id="PS51704">
    <property type="entry name" value="GP_PDE"/>
    <property type="match status" value="1"/>
</dbReference>